<dbReference type="CDD" id="cd00609">
    <property type="entry name" value="AAT_like"/>
    <property type="match status" value="1"/>
</dbReference>
<dbReference type="Pfam" id="PF00155">
    <property type="entry name" value="Aminotran_1_2"/>
    <property type="match status" value="1"/>
</dbReference>
<keyword evidence="7" id="KW-0808">Transferase</keyword>
<dbReference type="InterPro" id="IPR004839">
    <property type="entry name" value="Aminotransferase_I/II_large"/>
</dbReference>
<dbReference type="SUPFAM" id="SSF53383">
    <property type="entry name" value="PLP-dependent transferases"/>
    <property type="match status" value="1"/>
</dbReference>
<keyword evidence="4" id="KW-0456">Lyase</keyword>
<evidence type="ECO:0000256" key="2">
    <source>
        <dbReference type="ARBA" id="ARBA00012224"/>
    </source>
</evidence>
<comment type="similarity">
    <text evidence="5">Belongs to the class-II pyridoxal-phosphate-dependent aminotransferase family. MalY/PatB cystathionine beta-lyase subfamily.</text>
</comment>
<keyword evidence="3" id="KW-0663">Pyridoxal phosphate</keyword>
<dbReference type="GO" id="GO:0008483">
    <property type="term" value="F:transaminase activity"/>
    <property type="evidence" value="ECO:0007669"/>
    <property type="project" value="UniProtKB-KW"/>
</dbReference>
<reference evidence="7 8" key="1">
    <citation type="submission" date="2018-01" db="EMBL/GenBank/DDBJ databases">
        <title>Whole genome sequencing of Histamine producing bacteria.</title>
        <authorList>
            <person name="Butler K."/>
        </authorList>
    </citation>
    <scope>NUCLEOTIDE SEQUENCE [LARGE SCALE GENOMIC DNA]</scope>
    <source>
        <strain evidence="7 8">DSM 100436</strain>
    </source>
</reference>
<dbReference type="EMBL" id="PYMA01000013">
    <property type="protein sequence ID" value="PSW17993.1"/>
    <property type="molecule type" value="Genomic_DNA"/>
</dbReference>
<keyword evidence="8" id="KW-1185">Reference proteome</keyword>
<dbReference type="NCBIfam" id="TIGR04350">
    <property type="entry name" value="C_S_lyase_PatB"/>
    <property type="match status" value="1"/>
</dbReference>
<dbReference type="InterPro" id="IPR015421">
    <property type="entry name" value="PyrdxlP-dep_Trfase_major"/>
</dbReference>
<evidence type="ECO:0000256" key="5">
    <source>
        <dbReference type="ARBA" id="ARBA00037974"/>
    </source>
</evidence>
<dbReference type="InterPro" id="IPR015422">
    <property type="entry name" value="PyrdxlP-dep_Trfase_small"/>
</dbReference>
<evidence type="ECO:0000259" key="6">
    <source>
        <dbReference type="Pfam" id="PF00155"/>
    </source>
</evidence>
<organism evidence="7 8">
    <name type="scientific">Photobacterium sanctipauli</name>
    <dbReference type="NCBI Taxonomy" id="1342794"/>
    <lineage>
        <taxon>Bacteria</taxon>
        <taxon>Pseudomonadati</taxon>
        <taxon>Pseudomonadota</taxon>
        <taxon>Gammaproteobacteria</taxon>
        <taxon>Vibrionales</taxon>
        <taxon>Vibrionaceae</taxon>
        <taxon>Photobacterium</taxon>
    </lineage>
</organism>
<evidence type="ECO:0000313" key="8">
    <source>
        <dbReference type="Proteomes" id="UP000241771"/>
    </source>
</evidence>
<dbReference type="PANTHER" id="PTHR43525">
    <property type="entry name" value="PROTEIN MALY"/>
    <property type="match status" value="1"/>
</dbReference>
<evidence type="ECO:0000313" key="7">
    <source>
        <dbReference type="EMBL" id="PSW17993.1"/>
    </source>
</evidence>
<dbReference type="Gene3D" id="3.40.640.10">
    <property type="entry name" value="Type I PLP-dependent aspartate aminotransferase-like (Major domain)"/>
    <property type="match status" value="1"/>
</dbReference>
<comment type="caution">
    <text evidence="7">The sequence shown here is derived from an EMBL/GenBank/DDBJ whole genome shotgun (WGS) entry which is preliminary data.</text>
</comment>
<comment type="cofactor">
    <cofactor evidence="1">
        <name>pyridoxal 5'-phosphate</name>
        <dbReference type="ChEBI" id="CHEBI:597326"/>
    </cofactor>
</comment>
<accession>A0A2T3NNY7</accession>
<dbReference type="InterPro" id="IPR015424">
    <property type="entry name" value="PyrdxlP-dep_Trfase"/>
</dbReference>
<dbReference type="Gene3D" id="3.90.1150.10">
    <property type="entry name" value="Aspartate Aminotransferase, domain 1"/>
    <property type="match status" value="1"/>
</dbReference>
<evidence type="ECO:0000256" key="1">
    <source>
        <dbReference type="ARBA" id="ARBA00001933"/>
    </source>
</evidence>
<sequence length="391" mass="44264">MCDFDTVINRRDTSCLKWDFRFRHTDNVSGTIPSGLADYDFQVPAAVQKALHERIDHGVMGYTGVSEDYFTAVTDWYQKHHNTTVEREWFHTIPGVIPAIVLMMQTMTKPGDKVLIQNPVYHAFERAITGIGREAIDSPLVKTEDGAYAMDFDALDKALAGDLKAMILCNPHNPIGRVWQEAELLKVAELCQKHNVFLIVDEIWADLTFFGHKYHSALRLPKQYHDNMAVCLAPTKTFGFASMRIANMMVPNLELGEKLEARMLAFGFDVYDALSITAIMAAYKDGEQWLNELRSYIEGNMLLAQQMLAEQLPQVRFKLPESSYLAWLDFSAFGIDDDALKHKIIEEAKVIPSMGASFGEMGKGFVRLNLGCPRSQVEEQIERIIAVFNKL</sequence>
<dbReference type="InterPro" id="IPR027619">
    <property type="entry name" value="C-S_lyase_PatB-like"/>
</dbReference>
<dbReference type="Proteomes" id="UP000241771">
    <property type="component" value="Unassembled WGS sequence"/>
</dbReference>
<dbReference type="EC" id="4.4.1.13" evidence="2"/>
<dbReference type="GO" id="GO:0047804">
    <property type="term" value="F:cysteine-S-conjugate beta-lyase activity"/>
    <property type="evidence" value="ECO:0007669"/>
    <property type="project" value="UniProtKB-EC"/>
</dbReference>
<evidence type="ECO:0000256" key="3">
    <source>
        <dbReference type="ARBA" id="ARBA00022898"/>
    </source>
</evidence>
<gene>
    <name evidence="7" type="ORF">C9I98_18015</name>
</gene>
<feature type="domain" description="Aminotransferase class I/classII large" evidence="6">
    <location>
        <begin position="38"/>
        <end position="384"/>
    </location>
</feature>
<dbReference type="RefSeq" id="WP_107272304.1">
    <property type="nucleotide sequence ID" value="NZ_PYMA01000013.1"/>
</dbReference>
<dbReference type="GO" id="GO:0030170">
    <property type="term" value="F:pyridoxal phosphate binding"/>
    <property type="evidence" value="ECO:0007669"/>
    <property type="project" value="InterPro"/>
</dbReference>
<name>A0A2T3NNY7_9GAMM</name>
<proteinExistence type="inferred from homology"/>
<keyword evidence="7" id="KW-0032">Aminotransferase</keyword>
<dbReference type="PANTHER" id="PTHR43525:SF1">
    <property type="entry name" value="PROTEIN MALY"/>
    <property type="match status" value="1"/>
</dbReference>
<evidence type="ECO:0000256" key="4">
    <source>
        <dbReference type="ARBA" id="ARBA00023239"/>
    </source>
</evidence>
<dbReference type="InterPro" id="IPR051798">
    <property type="entry name" value="Class-II_PLP-Dep_Aminotrans"/>
</dbReference>
<dbReference type="AlphaFoldDB" id="A0A2T3NNY7"/>
<protein>
    <recommendedName>
        <fullName evidence="2">cysteine-S-conjugate beta-lyase</fullName>
        <ecNumber evidence="2">4.4.1.13</ecNumber>
    </recommendedName>
</protein>